<dbReference type="EMBL" id="CAACVG010006767">
    <property type="protein sequence ID" value="VEN41557.1"/>
    <property type="molecule type" value="Genomic_DNA"/>
</dbReference>
<evidence type="ECO:0000313" key="1">
    <source>
        <dbReference type="EMBL" id="VEN41557.1"/>
    </source>
</evidence>
<sequence>MEVKKFIYKTLFHHRIYPFVQPIIQDILATLQPKYNCIELSRDLSKETNACHIGRTFEKVTRNPINEALSQTPLRYDPTRQAVLSATLPYFKWLTKYKCSAKIVSKLSRLNRDSGGFERIAVSHSRDVGKLVSQLRTLGHSAYHRDASSKTTFHYRKPSRPQTRYIVRDSKAA</sequence>
<organism evidence="1 2">
    <name type="scientific">Callosobruchus maculatus</name>
    <name type="common">Southern cowpea weevil</name>
    <name type="synonym">Pulse bruchid</name>
    <dbReference type="NCBI Taxonomy" id="64391"/>
    <lineage>
        <taxon>Eukaryota</taxon>
        <taxon>Metazoa</taxon>
        <taxon>Ecdysozoa</taxon>
        <taxon>Arthropoda</taxon>
        <taxon>Hexapoda</taxon>
        <taxon>Insecta</taxon>
        <taxon>Pterygota</taxon>
        <taxon>Neoptera</taxon>
        <taxon>Endopterygota</taxon>
        <taxon>Coleoptera</taxon>
        <taxon>Polyphaga</taxon>
        <taxon>Cucujiformia</taxon>
        <taxon>Chrysomeloidea</taxon>
        <taxon>Chrysomelidae</taxon>
        <taxon>Bruchinae</taxon>
        <taxon>Bruchini</taxon>
        <taxon>Callosobruchus</taxon>
    </lineage>
</organism>
<protein>
    <submittedName>
        <fullName evidence="1">Uncharacterized protein</fullName>
    </submittedName>
</protein>
<dbReference type="AlphaFoldDB" id="A0A653C0W5"/>
<accession>A0A653C0W5</accession>
<evidence type="ECO:0000313" key="2">
    <source>
        <dbReference type="Proteomes" id="UP000410492"/>
    </source>
</evidence>
<reference evidence="1 2" key="1">
    <citation type="submission" date="2019-01" db="EMBL/GenBank/DDBJ databases">
        <authorList>
            <person name="Sayadi A."/>
        </authorList>
    </citation>
    <scope>NUCLEOTIDE SEQUENCE [LARGE SCALE GENOMIC DNA]</scope>
</reference>
<dbReference type="OrthoDB" id="5974715at2759"/>
<name>A0A653C0W5_CALMS</name>
<gene>
    <name evidence="1" type="ORF">CALMAC_LOCUS5333</name>
</gene>
<proteinExistence type="predicted"/>
<dbReference type="Proteomes" id="UP000410492">
    <property type="component" value="Unassembled WGS sequence"/>
</dbReference>
<keyword evidence="2" id="KW-1185">Reference proteome</keyword>